<keyword evidence="2" id="KW-1185">Reference proteome</keyword>
<sequence length="85" mass="9782">MRRRVCLTIGAVLSRKTAIHKGSKSELTEFRDVETISEGSFHLEQVAEKQRLERRLMDLDGRLRRGRATSRATDDLRRTILSGSR</sequence>
<comment type="caution">
    <text evidence="1">The sequence shown here is derived from an EMBL/GenBank/DDBJ whole genome shotgun (WGS) entry which is preliminary data.</text>
</comment>
<gene>
    <name evidence="1" type="ORF">QFZ34_001461</name>
</gene>
<accession>A0ABU0S6B0</accession>
<name>A0ABU0S6B0_9HYPH</name>
<reference evidence="1 2" key="1">
    <citation type="submission" date="2023-07" db="EMBL/GenBank/DDBJ databases">
        <title>Comparative genomics of wheat-associated soil bacteria to identify genetic determinants of phenazine resistance.</title>
        <authorList>
            <person name="Mouncey N."/>
        </authorList>
    </citation>
    <scope>NUCLEOTIDE SEQUENCE [LARGE SCALE GENOMIC DNA]</scope>
    <source>
        <strain evidence="1 2">W4I11</strain>
    </source>
</reference>
<dbReference type="EMBL" id="JAUSZT010000002">
    <property type="protein sequence ID" value="MDQ0996284.1"/>
    <property type="molecule type" value="Genomic_DNA"/>
</dbReference>
<protein>
    <submittedName>
        <fullName evidence="1">Uncharacterized protein</fullName>
    </submittedName>
</protein>
<evidence type="ECO:0000313" key="1">
    <source>
        <dbReference type="EMBL" id="MDQ0996284.1"/>
    </source>
</evidence>
<dbReference type="Proteomes" id="UP001237780">
    <property type="component" value="Unassembled WGS sequence"/>
</dbReference>
<dbReference type="RefSeq" id="WP_307278602.1">
    <property type="nucleotide sequence ID" value="NZ_JAUSZT010000002.1"/>
</dbReference>
<organism evidence="1 2">
    <name type="scientific">Phyllobacterium ifriqiyense</name>
    <dbReference type="NCBI Taxonomy" id="314238"/>
    <lineage>
        <taxon>Bacteria</taxon>
        <taxon>Pseudomonadati</taxon>
        <taxon>Pseudomonadota</taxon>
        <taxon>Alphaproteobacteria</taxon>
        <taxon>Hyphomicrobiales</taxon>
        <taxon>Phyllobacteriaceae</taxon>
        <taxon>Phyllobacterium</taxon>
    </lineage>
</organism>
<proteinExistence type="predicted"/>
<evidence type="ECO:0000313" key="2">
    <source>
        <dbReference type="Proteomes" id="UP001237780"/>
    </source>
</evidence>